<comment type="caution">
    <text evidence="2">The sequence shown here is derived from an EMBL/GenBank/DDBJ whole genome shotgun (WGS) entry which is preliminary data.</text>
</comment>
<evidence type="ECO:0000259" key="1">
    <source>
        <dbReference type="PROSITE" id="PS51459"/>
    </source>
</evidence>
<dbReference type="PANTHER" id="PTHR39426">
    <property type="entry name" value="HOMOLOGY TO DEATH-ON-CURING PROTEIN OF PHAGE P1"/>
    <property type="match status" value="1"/>
</dbReference>
<proteinExistence type="predicted"/>
<dbReference type="InterPro" id="IPR006440">
    <property type="entry name" value="Doc"/>
</dbReference>
<reference evidence="2" key="2">
    <citation type="submission" date="2020-09" db="EMBL/GenBank/DDBJ databases">
        <authorList>
            <person name="Sun Q."/>
            <person name="Ohkuma M."/>
        </authorList>
    </citation>
    <scope>NUCLEOTIDE SEQUENCE</scope>
    <source>
        <strain evidence="2">JCM 19018</strain>
    </source>
</reference>
<gene>
    <name evidence="2" type="ORF">GCM10009067_40620</name>
</gene>
<evidence type="ECO:0000313" key="2">
    <source>
        <dbReference type="EMBL" id="GGK84295.1"/>
    </source>
</evidence>
<dbReference type="PANTHER" id="PTHR39426:SF1">
    <property type="entry name" value="HOMOLOGY TO DEATH-ON-CURING PROTEIN OF PHAGE P1"/>
    <property type="match status" value="1"/>
</dbReference>
<sequence length="160" mass="17875">MFDAAIGCPRQWRFGSETVNQEREKVGGVTDDLVYPSVELIVEIHDQIVAEGDITESGVRSEDAIASALQYVSEGFFGEVPETIHQKAVHLMRLLVSDHPFVDGNKRTALRTVVVFYMINGYTFDYGDEVRALLHRFATGDTTVDVGTAVIYFRACARRN</sequence>
<dbReference type="Pfam" id="PF02661">
    <property type="entry name" value="Fic"/>
    <property type="match status" value="1"/>
</dbReference>
<dbReference type="NCBIfam" id="TIGR01550">
    <property type="entry name" value="DOC_P1"/>
    <property type="match status" value="1"/>
</dbReference>
<protein>
    <recommendedName>
        <fullName evidence="1">Fido domain-containing protein</fullName>
    </recommendedName>
</protein>
<evidence type="ECO:0000313" key="3">
    <source>
        <dbReference type="Proteomes" id="UP000614221"/>
    </source>
</evidence>
<dbReference type="Gene3D" id="1.20.120.1870">
    <property type="entry name" value="Fic/DOC protein, Fido domain"/>
    <property type="match status" value="1"/>
</dbReference>
<dbReference type="InterPro" id="IPR003812">
    <property type="entry name" value="Fido"/>
</dbReference>
<organism evidence="2 3">
    <name type="scientific">Haloarcula sebkhae</name>
    <dbReference type="NCBI Taxonomy" id="932660"/>
    <lineage>
        <taxon>Archaea</taxon>
        <taxon>Methanobacteriati</taxon>
        <taxon>Methanobacteriota</taxon>
        <taxon>Stenosarchaea group</taxon>
        <taxon>Halobacteria</taxon>
        <taxon>Halobacteriales</taxon>
        <taxon>Haloarculaceae</taxon>
        <taxon>Haloarcula</taxon>
    </lineage>
</organism>
<dbReference type="GO" id="GO:0016301">
    <property type="term" value="F:kinase activity"/>
    <property type="evidence" value="ECO:0007669"/>
    <property type="project" value="InterPro"/>
</dbReference>
<dbReference type="PROSITE" id="PS51459">
    <property type="entry name" value="FIDO"/>
    <property type="match status" value="1"/>
</dbReference>
<dbReference type="EMBL" id="BMPD01000011">
    <property type="protein sequence ID" value="GGK84295.1"/>
    <property type="molecule type" value="Genomic_DNA"/>
</dbReference>
<dbReference type="InterPro" id="IPR036597">
    <property type="entry name" value="Fido-like_dom_sf"/>
</dbReference>
<name>A0A830EXG4_9EURY</name>
<feature type="domain" description="Fido" evidence="1">
    <location>
        <begin position="36"/>
        <end position="155"/>
    </location>
</feature>
<accession>A0A830EXG4</accession>
<dbReference type="SUPFAM" id="SSF140931">
    <property type="entry name" value="Fic-like"/>
    <property type="match status" value="1"/>
</dbReference>
<dbReference type="Proteomes" id="UP000614221">
    <property type="component" value="Unassembled WGS sequence"/>
</dbReference>
<dbReference type="InterPro" id="IPR053737">
    <property type="entry name" value="Type_II_TA_Toxin"/>
</dbReference>
<reference evidence="2" key="1">
    <citation type="journal article" date="2014" name="Int. J. Syst. Evol. Microbiol.">
        <title>Complete genome sequence of Corynebacterium casei LMG S-19264T (=DSM 44701T), isolated from a smear-ripened cheese.</title>
        <authorList>
            <consortium name="US DOE Joint Genome Institute (JGI-PGF)"/>
            <person name="Walter F."/>
            <person name="Albersmeier A."/>
            <person name="Kalinowski J."/>
            <person name="Ruckert C."/>
        </authorList>
    </citation>
    <scope>NUCLEOTIDE SEQUENCE</scope>
    <source>
        <strain evidence="2">JCM 19018</strain>
    </source>
</reference>
<dbReference type="AlphaFoldDB" id="A0A830EXG4"/>